<proteinExistence type="predicted"/>
<accession>A0A0A9SE97</accession>
<reference evidence="1" key="2">
    <citation type="journal article" date="2015" name="Data Brief">
        <title>Shoot transcriptome of the giant reed, Arundo donax.</title>
        <authorList>
            <person name="Barrero R.A."/>
            <person name="Guerrero F.D."/>
            <person name="Moolhuijzen P."/>
            <person name="Goolsby J.A."/>
            <person name="Tidwell J."/>
            <person name="Bellgard S.E."/>
            <person name="Bellgard M.I."/>
        </authorList>
    </citation>
    <scope>NUCLEOTIDE SEQUENCE</scope>
    <source>
        <tissue evidence="1">Shoot tissue taken approximately 20 cm above the soil surface</tissue>
    </source>
</reference>
<dbReference type="AlphaFoldDB" id="A0A0A9SE97"/>
<evidence type="ECO:0000313" key="1">
    <source>
        <dbReference type="EMBL" id="JAD27669.1"/>
    </source>
</evidence>
<dbReference type="EMBL" id="GBRH01270226">
    <property type="protein sequence ID" value="JAD27669.1"/>
    <property type="molecule type" value="Transcribed_RNA"/>
</dbReference>
<protein>
    <submittedName>
        <fullName evidence="1">Uncharacterized protein</fullName>
    </submittedName>
</protein>
<name>A0A0A9SE97_ARUDO</name>
<reference evidence="1" key="1">
    <citation type="submission" date="2014-09" db="EMBL/GenBank/DDBJ databases">
        <authorList>
            <person name="Magalhaes I.L.F."/>
            <person name="Oliveira U."/>
            <person name="Santos F.R."/>
            <person name="Vidigal T.H.D.A."/>
            <person name="Brescovit A.D."/>
            <person name="Santos A.J."/>
        </authorList>
    </citation>
    <scope>NUCLEOTIDE SEQUENCE</scope>
    <source>
        <tissue evidence="1">Shoot tissue taken approximately 20 cm above the soil surface</tissue>
    </source>
</reference>
<organism evidence="1">
    <name type="scientific">Arundo donax</name>
    <name type="common">Giant reed</name>
    <name type="synonym">Donax arundinaceus</name>
    <dbReference type="NCBI Taxonomy" id="35708"/>
    <lineage>
        <taxon>Eukaryota</taxon>
        <taxon>Viridiplantae</taxon>
        <taxon>Streptophyta</taxon>
        <taxon>Embryophyta</taxon>
        <taxon>Tracheophyta</taxon>
        <taxon>Spermatophyta</taxon>
        <taxon>Magnoliopsida</taxon>
        <taxon>Liliopsida</taxon>
        <taxon>Poales</taxon>
        <taxon>Poaceae</taxon>
        <taxon>PACMAD clade</taxon>
        <taxon>Arundinoideae</taxon>
        <taxon>Arundineae</taxon>
        <taxon>Arundo</taxon>
    </lineage>
</organism>
<sequence length="120" mass="13212">MPPPLNALSNTPSLEIFLRRHASSLNNGMSCFLLPSPRRSLTMKGSVMPSRTRSPILSSTITPSLNLPLLMNLELSAKVALWRNASPFFRLSSETPVRTAPTLSRGSTIWLLNSSEVQYS</sequence>